<dbReference type="STRING" id="35752.SAMN05421541_120137"/>
<reference evidence="2 3" key="1">
    <citation type="submission" date="2016-10" db="EMBL/GenBank/DDBJ databases">
        <authorList>
            <person name="de Groot N.N."/>
        </authorList>
    </citation>
    <scope>NUCLEOTIDE SEQUENCE [LARGE SCALE GENOMIC DNA]</scope>
    <source>
        <strain evidence="2 3">DSM 43019</strain>
    </source>
</reference>
<organism evidence="2 3">
    <name type="scientific">Actinoplanes philippinensis</name>
    <dbReference type="NCBI Taxonomy" id="35752"/>
    <lineage>
        <taxon>Bacteria</taxon>
        <taxon>Bacillati</taxon>
        <taxon>Actinomycetota</taxon>
        <taxon>Actinomycetes</taxon>
        <taxon>Micromonosporales</taxon>
        <taxon>Micromonosporaceae</taxon>
        <taxon>Actinoplanes</taxon>
    </lineage>
</organism>
<feature type="compositionally biased region" description="Basic and acidic residues" evidence="1">
    <location>
        <begin position="352"/>
        <end position="361"/>
    </location>
</feature>
<dbReference type="Proteomes" id="UP000199645">
    <property type="component" value="Unassembled WGS sequence"/>
</dbReference>
<sequence>MFSRSEISSMRDKTRSRNYSPAAEEFRREHEGHRAWGLQRRHAEKLRRLRAAAVPVVASPSGSSGGETPARRVSPAGETPTVTRLDRVPGGPMPQSPGLMPSKSEKNTSSAVEAAPLLAVSSTAVPLLAESTVAPLLVVSTVAPVLAVSPTVAPVIAVLPVATSPNAASPADVWSTAASPIAVSPAEVLLVAWAPAAVDRASTAVGSSGPKVPRTALSYRAFGGRGSIPRCGPGVRASWAVPFRSASCGVLMNGSGRCRARGAVSLVHSGWVHAVGGRRAVVGVRTVIALLPSAICRIRSWLFAGFRFMLRKALPDGPRCRPPNLYVVRWWRRLRHGHPGGERVWKDRTAVLSGRPRDGPSAHRHGWRMSRRRPSEPGAIPSFRAGAP</sequence>
<feature type="compositionally biased region" description="Basic and acidic residues" evidence="1">
    <location>
        <begin position="24"/>
        <end position="34"/>
    </location>
</feature>
<evidence type="ECO:0000256" key="1">
    <source>
        <dbReference type="SAM" id="MobiDB-lite"/>
    </source>
</evidence>
<feature type="compositionally biased region" description="Basic residues" evidence="1">
    <location>
        <begin position="362"/>
        <end position="372"/>
    </location>
</feature>
<protein>
    <submittedName>
        <fullName evidence="2">Uncharacterized protein</fullName>
    </submittedName>
</protein>
<feature type="region of interest" description="Disordered" evidence="1">
    <location>
        <begin position="352"/>
        <end position="388"/>
    </location>
</feature>
<feature type="region of interest" description="Disordered" evidence="1">
    <location>
        <begin position="1"/>
        <end position="39"/>
    </location>
</feature>
<name>A0A1I2L9D4_9ACTN</name>
<gene>
    <name evidence="2" type="ORF">SAMN05421541_120137</name>
</gene>
<dbReference type="EMBL" id="FONV01000020">
    <property type="protein sequence ID" value="SFF75593.1"/>
    <property type="molecule type" value="Genomic_DNA"/>
</dbReference>
<evidence type="ECO:0000313" key="2">
    <source>
        <dbReference type="EMBL" id="SFF75593.1"/>
    </source>
</evidence>
<keyword evidence="3" id="KW-1185">Reference proteome</keyword>
<feature type="region of interest" description="Disordered" evidence="1">
    <location>
        <begin position="55"/>
        <end position="108"/>
    </location>
</feature>
<evidence type="ECO:0000313" key="3">
    <source>
        <dbReference type="Proteomes" id="UP000199645"/>
    </source>
</evidence>
<dbReference type="AlphaFoldDB" id="A0A1I2L9D4"/>
<accession>A0A1I2L9D4</accession>
<proteinExistence type="predicted"/>